<feature type="region of interest" description="Disordered" evidence="1">
    <location>
        <begin position="16"/>
        <end position="45"/>
    </location>
</feature>
<accession>A0A8H7AG05</accession>
<evidence type="ECO:0000313" key="2">
    <source>
        <dbReference type="EMBL" id="KAF7504500.1"/>
    </source>
</evidence>
<dbReference type="AlphaFoldDB" id="A0A8H7AG05"/>
<sequence>MPTWVVVRMEAAGRGPRVRKRRGKANTNMDGEVGPMDGNSEQWEEDERWTQVRRLSEIVNIYDLGFWDNLKDVLLNRE</sequence>
<proteinExistence type="predicted"/>
<gene>
    <name evidence="2" type="ORF">GJ744_002180</name>
</gene>
<dbReference type="EMBL" id="JAACFV010000136">
    <property type="protein sequence ID" value="KAF7504500.1"/>
    <property type="molecule type" value="Genomic_DNA"/>
</dbReference>
<evidence type="ECO:0000313" key="3">
    <source>
        <dbReference type="Proteomes" id="UP000606974"/>
    </source>
</evidence>
<comment type="caution">
    <text evidence="2">The sequence shown here is derived from an EMBL/GenBank/DDBJ whole genome shotgun (WGS) entry which is preliminary data.</text>
</comment>
<organism evidence="2 3">
    <name type="scientific">Endocarpon pusillum</name>
    <dbReference type="NCBI Taxonomy" id="364733"/>
    <lineage>
        <taxon>Eukaryota</taxon>
        <taxon>Fungi</taxon>
        <taxon>Dikarya</taxon>
        <taxon>Ascomycota</taxon>
        <taxon>Pezizomycotina</taxon>
        <taxon>Eurotiomycetes</taxon>
        <taxon>Chaetothyriomycetidae</taxon>
        <taxon>Verrucariales</taxon>
        <taxon>Verrucariaceae</taxon>
        <taxon>Endocarpon</taxon>
    </lineage>
</organism>
<reference evidence="2" key="1">
    <citation type="submission" date="2020-02" db="EMBL/GenBank/DDBJ databases">
        <authorList>
            <person name="Palmer J.M."/>
        </authorList>
    </citation>
    <scope>NUCLEOTIDE SEQUENCE</scope>
    <source>
        <strain evidence="2">EPUS1.4</strain>
        <tissue evidence="2">Thallus</tissue>
    </source>
</reference>
<dbReference type="Proteomes" id="UP000606974">
    <property type="component" value="Unassembled WGS sequence"/>
</dbReference>
<dbReference type="OrthoDB" id="9909019at2759"/>
<protein>
    <submittedName>
        <fullName evidence="2">Uncharacterized protein</fullName>
    </submittedName>
</protein>
<evidence type="ECO:0000256" key="1">
    <source>
        <dbReference type="SAM" id="MobiDB-lite"/>
    </source>
</evidence>
<name>A0A8H7AG05_9EURO</name>
<keyword evidence="3" id="KW-1185">Reference proteome</keyword>